<reference evidence="1 2" key="1">
    <citation type="journal article" date="2018" name="Front. Plant Sci.">
        <title>Red Clover (Trifolium pratense) and Zigzag Clover (T. medium) - A Picture of Genomic Similarities and Differences.</title>
        <authorList>
            <person name="Dluhosova J."/>
            <person name="Istvanek J."/>
            <person name="Nedelnik J."/>
            <person name="Repkova J."/>
        </authorList>
    </citation>
    <scope>NUCLEOTIDE SEQUENCE [LARGE SCALE GENOMIC DNA]</scope>
    <source>
        <strain evidence="2">cv. 10/8</strain>
        <tissue evidence="1">Leaf</tissue>
    </source>
</reference>
<evidence type="ECO:0000313" key="2">
    <source>
        <dbReference type="Proteomes" id="UP000265520"/>
    </source>
</evidence>
<dbReference type="AlphaFoldDB" id="A0A392SM22"/>
<dbReference type="Proteomes" id="UP000265520">
    <property type="component" value="Unassembled WGS sequence"/>
</dbReference>
<name>A0A392SM22_9FABA</name>
<feature type="non-terminal residue" evidence="1">
    <location>
        <position position="99"/>
    </location>
</feature>
<dbReference type="PANTHER" id="PTHR31304:SF64">
    <property type="entry name" value="LOB DOMAIN-CONTAINING PROTEIN 42"/>
    <property type="match status" value="1"/>
</dbReference>
<keyword evidence="2" id="KW-1185">Reference proteome</keyword>
<feature type="non-terminal residue" evidence="1">
    <location>
        <position position="1"/>
    </location>
</feature>
<evidence type="ECO:0000313" key="1">
    <source>
        <dbReference type="EMBL" id="MCI48980.1"/>
    </source>
</evidence>
<dbReference type="PANTHER" id="PTHR31304">
    <property type="entry name" value="LOB DOMAIN-CONTAINING PROTEIN 38"/>
    <property type="match status" value="1"/>
</dbReference>
<dbReference type="GO" id="GO:0010468">
    <property type="term" value="P:regulation of gene expression"/>
    <property type="evidence" value="ECO:0007669"/>
    <property type="project" value="TreeGrafter"/>
</dbReference>
<protein>
    <submittedName>
        <fullName evidence="1">LOB domain-containing protein 42-like</fullName>
    </submittedName>
</protein>
<accession>A0A392SM22</accession>
<dbReference type="EMBL" id="LXQA010394140">
    <property type="protein sequence ID" value="MCI48980.1"/>
    <property type="molecule type" value="Genomic_DNA"/>
</dbReference>
<proteinExistence type="predicted"/>
<organism evidence="1 2">
    <name type="scientific">Trifolium medium</name>
    <dbReference type="NCBI Taxonomy" id="97028"/>
    <lineage>
        <taxon>Eukaryota</taxon>
        <taxon>Viridiplantae</taxon>
        <taxon>Streptophyta</taxon>
        <taxon>Embryophyta</taxon>
        <taxon>Tracheophyta</taxon>
        <taxon>Spermatophyta</taxon>
        <taxon>Magnoliopsida</taxon>
        <taxon>eudicotyledons</taxon>
        <taxon>Gunneridae</taxon>
        <taxon>Pentapetalae</taxon>
        <taxon>rosids</taxon>
        <taxon>fabids</taxon>
        <taxon>Fabales</taxon>
        <taxon>Fabaceae</taxon>
        <taxon>Papilionoideae</taxon>
        <taxon>50 kb inversion clade</taxon>
        <taxon>NPAAA clade</taxon>
        <taxon>Hologalegina</taxon>
        <taxon>IRL clade</taxon>
        <taxon>Trifolieae</taxon>
        <taxon>Trifolium</taxon>
    </lineage>
</organism>
<comment type="caution">
    <text evidence="1">The sequence shown here is derived from an EMBL/GenBank/DDBJ whole genome shotgun (WGS) entry which is preliminary data.</text>
</comment>
<sequence length="99" mass="10878">VNPTHGALGLFWTGQWSRCEVAVEAVLAGSNINNVTTVDGQTSSFIAENHVLPTTYDIRHVARGTNMDIKEKTQFKKVGSAFKPKSRVGFIDRATLMRS</sequence>